<gene>
    <name evidence="1" type="ORF">Z520_10349</name>
</gene>
<dbReference type="PANTHER" id="PTHR31047:SF0">
    <property type="entry name" value="MEIOTICALLY UP-REGULATED GENE 157 PROTEIN"/>
    <property type="match status" value="1"/>
</dbReference>
<protein>
    <submittedName>
        <fullName evidence="1">Uncharacterized protein</fullName>
    </submittedName>
</protein>
<dbReference type="Pfam" id="PF06824">
    <property type="entry name" value="Glyco_hydro_125"/>
    <property type="match status" value="1"/>
</dbReference>
<dbReference type="OrthoDB" id="2580243at2759"/>
<dbReference type="AlphaFoldDB" id="A0A0D2JL67"/>
<dbReference type="Proteomes" id="UP000053411">
    <property type="component" value="Unassembled WGS sequence"/>
</dbReference>
<dbReference type="InterPro" id="IPR008313">
    <property type="entry name" value="GH125"/>
</dbReference>
<name>A0A0D2JL67_9EURO</name>
<dbReference type="GeneID" id="27716095"/>
<evidence type="ECO:0000313" key="1">
    <source>
        <dbReference type="EMBL" id="KIX94012.1"/>
    </source>
</evidence>
<dbReference type="VEuPathDB" id="FungiDB:Z520_10349"/>
<organism evidence="1 2">
    <name type="scientific">Fonsecaea multimorphosa CBS 102226</name>
    <dbReference type="NCBI Taxonomy" id="1442371"/>
    <lineage>
        <taxon>Eukaryota</taxon>
        <taxon>Fungi</taxon>
        <taxon>Dikarya</taxon>
        <taxon>Ascomycota</taxon>
        <taxon>Pezizomycotina</taxon>
        <taxon>Eurotiomycetes</taxon>
        <taxon>Chaetothyriomycetidae</taxon>
        <taxon>Chaetothyriales</taxon>
        <taxon>Herpotrichiellaceae</taxon>
        <taxon>Fonsecaea</taxon>
    </lineage>
</organism>
<dbReference type="GO" id="GO:0005975">
    <property type="term" value="P:carbohydrate metabolic process"/>
    <property type="evidence" value="ECO:0007669"/>
    <property type="project" value="InterPro"/>
</dbReference>
<dbReference type="GO" id="GO:0003824">
    <property type="term" value="F:catalytic activity"/>
    <property type="evidence" value="ECO:0007669"/>
    <property type="project" value="UniProtKB-ARBA"/>
</dbReference>
<dbReference type="PANTHER" id="PTHR31047">
    <property type="entry name" value="MEIOTICALLY UP-REGULATED GENE 157 PROTEIN"/>
    <property type="match status" value="1"/>
</dbReference>
<dbReference type="RefSeq" id="XP_016628135.1">
    <property type="nucleotide sequence ID" value="XM_016780842.1"/>
</dbReference>
<keyword evidence="2" id="KW-1185">Reference proteome</keyword>
<dbReference type="Gene3D" id="1.50.10.10">
    <property type="match status" value="1"/>
</dbReference>
<proteinExistence type="predicted"/>
<dbReference type="InterPro" id="IPR012341">
    <property type="entry name" value="6hp_glycosidase-like_sf"/>
</dbReference>
<evidence type="ECO:0000313" key="2">
    <source>
        <dbReference type="Proteomes" id="UP000053411"/>
    </source>
</evidence>
<accession>A0A0D2JL67</accession>
<dbReference type="InterPro" id="IPR008928">
    <property type="entry name" value="6-hairpin_glycosidase_sf"/>
</dbReference>
<sequence>MAFDHGGAQERTKTLDIGFNGVSLSTDFRGTILQISAFHPKHGIVLAEPYEQFDGTRFRDTPYVREYRARMLKSIKTGKPGFGLRFDVESRDTKINLDGLGRATVSFRTVDGLAITTCLRVTEDGEVIQSLEVKSSCDSTCHLRYTMDYGISVNRASYGQLTEGGPIPIPKSENKFSFADSGRGFLIVNVPLGAHLQGHMESDGQLVDIEEAVQEKTFVNSPVQAAYSQTLEVPPRASRTLTAKFNLRPGTISQTSRGADISPAAGLPLLWRDHQENIGKLIVRRNLEYILGNCAVPLSPSKHAIQFLIHVYRNLGKLTDRETCAAYGEVIKATAKGHLTWIFRYAQRPHQFWHRSYLTTGRPKDGAVFQLDQQCYPLLEICDFWETFPGEQAFVEEILKSDAVSQVLDLIESKKDPSTGLFSTDETPGDDEVEYPFHFSSHVLLWHALSKLAKVLMQVTSSSMGKRLAGFAEDVRTATLKHFLCSDPMRGAPSFSYLVDGIGHRTFYHDANDLPTLLAPLWGFIRTSNEKQAWHNTMNFAFTAANEGGYYGEGAFGGLGSVHTPGPWTLGYFQEWKYAQMTGNTQGETVVWKKICGAMLWDGTFSEAVDGHSGISKYIANVSGSLKITETASDQFSTAVGNLSTATYSGVTGTFSIYKIDFTKASTAFTKIASVHKRKILNGSTHVSSNPSIILAADSEQEIIYDINAVTGVVSAAIQSVYAHA</sequence>
<dbReference type="EMBL" id="KN848090">
    <property type="protein sequence ID" value="KIX94012.1"/>
    <property type="molecule type" value="Genomic_DNA"/>
</dbReference>
<dbReference type="SUPFAM" id="SSF48208">
    <property type="entry name" value="Six-hairpin glycosidases"/>
    <property type="match status" value="1"/>
</dbReference>
<reference evidence="1 2" key="1">
    <citation type="submission" date="2015-01" db="EMBL/GenBank/DDBJ databases">
        <title>The Genome Sequence of Fonsecaea multimorphosa CBS 102226.</title>
        <authorList>
            <consortium name="The Broad Institute Genomics Platform"/>
            <person name="Cuomo C."/>
            <person name="de Hoog S."/>
            <person name="Gorbushina A."/>
            <person name="Stielow B."/>
            <person name="Teixiera M."/>
            <person name="Abouelleil A."/>
            <person name="Chapman S.B."/>
            <person name="Priest M."/>
            <person name="Young S.K."/>
            <person name="Wortman J."/>
            <person name="Nusbaum C."/>
            <person name="Birren B."/>
        </authorList>
    </citation>
    <scope>NUCLEOTIDE SEQUENCE [LARGE SCALE GENOMIC DNA]</scope>
    <source>
        <strain evidence="1 2">CBS 102226</strain>
    </source>
</reference>
<dbReference type="SMART" id="SM01149">
    <property type="entry name" value="DUF1237"/>
    <property type="match status" value="1"/>
</dbReference>